<accession>A0ABR9HDL8</accession>
<reference evidence="2 3" key="1">
    <citation type="submission" date="2020-10" db="EMBL/GenBank/DDBJ databases">
        <title>Sequencing the genomes of 1000 actinobacteria strains.</title>
        <authorList>
            <person name="Klenk H.-P."/>
        </authorList>
    </citation>
    <scope>NUCLEOTIDE SEQUENCE [LARGE SCALE GENOMIC DNA]</scope>
    <source>
        <strain evidence="2 3">DSM 45157</strain>
    </source>
</reference>
<evidence type="ECO:0000259" key="1">
    <source>
        <dbReference type="Pfam" id="PF12728"/>
    </source>
</evidence>
<evidence type="ECO:0000313" key="2">
    <source>
        <dbReference type="EMBL" id="MBE1457097.1"/>
    </source>
</evidence>
<sequence>MEYLTTKEAAELLGVSERTVYYYARDYDDFPEPDRFGRTLMWQGDPLEEWRHRHPLKEQRDSPPA</sequence>
<dbReference type="Gene3D" id="1.10.1660.10">
    <property type="match status" value="1"/>
</dbReference>
<name>A0ABR9HDL8_9ACTN</name>
<comment type="caution">
    <text evidence="2">The sequence shown here is derived from an EMBL/GenBank/DDBJ whole genome shotgun (WGS) entry which is preliminary data.</text>
</comment>
<keyword evidence="2" id="KW-0238">DNA-binding</keyword>
<dbReference type="EMBL" id="JADBDY010000001">
    <property type="protein sequence ID" value="MBE1457097.1"/>
    <property type="molecule type" value="Genomic_DNA"/>
</dbReference>
<proteinExistence type="predicted"/>
<keyword evidence="3" id="KW-1185">Reference proteome</keyword>
<evidence type="ECO:0000313" key="3">
    <source>
        <dbReference type="Proteomes" id="UP000598217"/>
    </source>
</evidence>
<dbReference type="InterPro" id="IPR009061">
    <property type="entry name" value="DNA-bd_dom_put_sf"/>
</dbReference>
<protein>
    <submittedName>
        <fullName evidence="2">DNA-binding transcriptional regulator AlpA</fullName>
    </submittedName>
</protein>
<gene>
    <name evidence="2" type="ORF">H4W79_001311</name>
</gene>
<dbReference type="SUPFAM" id="SSF46955">
    <property type="entry name" value="Putative DNA-binding domain"/>
    <property type="match status" value="1"/>
</dbReference>
<dbReference type="Pfam" id="PF12728">
    <property type="entry name" value="HTH_17"/>
    <property type="match status" value="1"/>
</dbReference>
<dbReference type="RefSeq" id="WP_191273021.1">
    <property type="nucleotide sequence ID" value="NZ_BMXJ01000006.1"/>
</dbReference>
<organism evidence="2 3">
    <name type="scientific">Nocardiopsis terrae</name>
    <dbReference type="NCBI Taxonomy" id="372655"/>
    <lineage>
        <taxon>Bacteria</taxon>
        <taxon>Bacillati</taxon>
        <taxon>Actinomycetota</taxon>
        <taxon>Actinomycetes</taxon>
        <taxon>Streptosporangiales</taxon>
        <taxon>Nocardiopsidaceae</taxon>
        <taxon>Nocardiopsis</taxon>
    </lineage>
</organism>
<feature type="domain" description="Helix-turn-helix" evidence="1">
    <location>
        <begin position="3"/>
        <end position="50"/>
    </location>
</feature>
<dbReference type="GO" id="GO:0003677">
    <property type="term" value="F:DNA binding"/>
    <property type="evidence" value="ECO:0007669"/>
    <property type="project" value="UniProtKB-KW"/>
</dbReference>
<dbReference type="InterPro" id="IPR041657">
    <property type="entry name" value="HTH_17"/>
</dbReference>
<dbReference type="Proteomes" id="UP000598217">
    <property type="component" value="Unassembled WGS sequence"/>
</dbReference>